<reference evidence="10 11" key="1">
    <citation type="submission" date="2023-08" db="EMBL/GenBank/DDBJ databases">
        <title>Pathogen: clinical or host-associated sample.</title>
        <authorList>
            <person name="Hergert J."/>
            <person name="Casey R."/>
            <person name="Wagner J."/>
            <person name="Young E.L."/>
            <person name="Oakeson K.F."/>
        </authorList>
    </citation>
    <scope>NUCLEOTIDE SEQUENCE [LARGE SCALE GENOMIC DNA]</scope>
    <source>
        <strain evidence="10 11">UPHL-collab-2</strain>
        <plasmid evidence="10 11">unnamed1</plasmid>
    </source>
</reference>
<dbReference type="SUPFAM" id="SSF50993">
    <property type="entry name" value="Peptidase/esterase 'gauge' domain"/>
    <property type="match status" value="1"/>
</dbReference>
<organism evidence="10 11">
    <name type="scientific">Shinella oryzae</name>
    <dbReference type="NCBI Taxonomy" id="2871820"/>
    <lineage>
        <taxon>Bacteria</taxon>
        <taxon>Pseudomonadati</taxon>
        <taxon>Pseudomonadota</taxon>
        <taxon>Alphaproteobacteria</taxon>
        <taxon>Hyphomicrobiales</taxon>
        <taxon>Rhizobiaceae</taxon>
        <taxon>Shinella</taxon>
    </lineage>
</organism>
<evidence type="ECO:0000313" key="11">
    <source>
        <dbReference type="Proteomes" id="UP001225788"/>
    </source>
</evidence>
<keyword evidence="7" id="KW-0732">Signal</keyword>
<dbReference type="Proteomes" id="UP001225788">
    <property type="component" value="Plasmid unnamed1"/>
</dbReference>
<comment type="catalytic activity">
    <reaction evidence="1">
        <text>Hydrolysis of Pro-|-Xaa &gt;&gt; Ala-|-Xaa in oligopeptides.</text>
        <dbReference type="EC" id="3.4.21.26"/>
    </reaction>
</comment>
<dbReference type="PANTHER" id="PTHR42881">
    <property type="entry name" value="PROLYL ENDOPEPTIDASE"/>
    <property type="match status" value="1"/>
</dbReference>
<feature type="chain" id="PRO_5046999057" description="prolyl oligopeptidase" evidence="7">
    <location>
        <begin position="21"/>
        <end position="721"/>
    </location>
</feature>
<accession>A0ABY9K8E3</accession>
<dbReference type="Pfam" id="PF02897">
    <property type="entry name" value="Peptidase_S9_N"/>
    <property type="match status" value="1"/>
</dbReference>
<dbReference type="InterPro" id="IPR002470">
    <property type="entry name" value="Peptidase_S9A"/>
</dbReference>
<evidence type="ECO:0000256" key="7">
    <source>
        <dbReference type="SAM" id="SignalP"/>
    </source>
</evidence>
<dbReference type="InterPro" id="IPR051167">
    <property type="entry name" value="Prolyl_oligopep/macrocyclase"/>
</dbReference>
<dbReference type="Gene3D" id="2.130.10.120">
    <property type="entry name" value="Prolyl oligopeptidase, N-terminal domain"/>
    <property type="match status" value="1"/>
</dbReference>
<evidence type="ECO:0000313" key="10">
    <source>
        <dbReference type="EMBL" id="WLS04781.1"/>
    </source>
</evidence>
<evidence type="ECO:0000256" key="4">
    <source>
        <dbReference type="ARBA" id="ARBA00022670"/>
    </source>
</evidence>
<dbReference type="RefSeq" id="WP_306161015.1">
    <property type="nucleotide sequence ID" value="NZ_CP132315.1"/>
</dbReference>
<dbReference type="InterPro" id="IPR023302">
    <property type="entry name" value="Pept_S9A_N"/>
</dbReference>
<keyword evidence="5" id="KW-0378">Hydrolase</keyword>
<dbReference type="EMBL" id="CP132315">
    <property type="protein sequence ID" value="WLS04781.1"/>
    <property type="molecule type" value="Genomic_DNA"/>
</dbReference>
<evidence type="ECO:0000259" key="9">
    <source>
        <dbReference type="Pfam" id="PF02897"/>
    </source>
</evidence>
<dbReference type="EC" id="3.4.21.26" evidence="3"/>
<evidence type="ECO:0000256" key="5">
    <source>
        <dbReference type="ARBA" id="ARBA00022801"/>
    </source>
</evidence>
<proteinExistence type="inferred from homology"/>
<protein>
    <recommendedName>
        <fullName evidence="3">prolyl oligopeptidase</fullName>
        <ecNumber evidence="3">3.4.21.26</ecNumber>
    </recommendedName>
</protein>
<name>A0ABY9K8E3_9HYPH</name>
<evidence type="ECO:0000256" key="1">
    <source>
        <dbReference type="ARBA" id="ARBA00001070"/>
    </source>
</evidence>
<dbReference type="PROSITE" id="PS00708">
    <property type="entry name" value="PRO_ENDOPEP_SER"/>
    <property type="match status" value="1"/>
</dbReference>
<keyword evidence="10" id="KW-0614">Plasmid</keyword>
<keyword evidence="11" id="KW-1185">Reference proteome</keyword>
<evidence type="ECO:0000256" key="6">
    <source>
        <dbReference type="ARBA" id="ARBA00022825"/>
    </source>
</evidence>
<dbReference type="InterPro" id="IPR002471">
    <property type="entry name" value="Pept_S9_AS"/>
</dbReference>
<dbReference type="SUPFAM" id="SSF53474">
    <property type="entry name" value="alpha/beta-Hydrolases"/>
    <property type="match status" value="1"/>
</dbReference>
<dbReference type="InterPro" id="IPR001375">
    <property type="entry name" value="Peptidase_S9_cat"/>
</dbReference>
<evidence type="ECO:0000256" key="3">
    <source>
        <dbReference type="ARBA" id="ARBA00011897"/>
    </source>
</evidence>
<keyword evidence="4" id="KW-0645">Protease</keyword>
<gene>
    <name evidence="10" type="ORF">Q9315_21540</name>
</gene>
<sequence length="721" mass="79141">MKSWTAIAISLCVQVAGASAQPLEGQLSKIEYPKTERIDAAESHFGVTVADPYRWLENPPGGSEAVSAWIVAQNKTTRSYLDALPGRDILEQRIRALFEYERYTVPRKRGDRYFFTFNRGLENQPALYVRDGAFREARLLIDPNVWSDDNADAIGEWSVSDDGRYLAFSVQDGGTDWRTVRVLDVESGQVLQDVVERARFTHINWAPHGSGFFYSRMPEPAQGSSGEAIANHAVYFHRLATPQDEDRLIYATPDRPGLLHVANRTEGGRYLVISSSPGTNENALTIVDLAASAWQARTIVPNMDAEWSVIGNEGSKLILVTTDGAERRRVVSLDPAEADLRPKEIVPEDADNAVLNDAAIMGHKLFIAYLVDAKTEIRRFDLNGTPDGTVALPGIGTAGGFQGHPGDREAFFGFTAFDAPTAIYRYDTQTNSVTPWAEPEASIHPDEITVEQRFYRSTDATEVPIFIVRRKDVTTAAPTLLYGYGGFGIPQVPYYNPIHLAWVEQGGVLAIAGIRGGGEYGRAWHRAGQLEKKQNSFDDFIAAGAFLKKSGITSSDGLAIQGESNGGLLVGAVTNQRPDLFDVALPGVGVMDMLRFDKFTAGGFWISEFGDPSQERHFRNLIAYSPYHTIKHGGDYPAILATTADADDRVVPAHTFKYIAALQGAELGPKPRLVRIETRAGHGAGMPLDKVISQHADMWAFAAHWTGLKIDPVKQTRSSGE</sequence>
<feature type="signal peptide" evidence="7">
    <location>
        <begin position="1"/>
        <end position="20"/>
    </location>
</feature>
<evidence type="ECO:0000256" key="2">
    <source>
        <dbReference type="ARBA" id="ARBA00005228"/>
    </source>
</evidence>
<dbReference type="Pfam" id="PF00326">
    <property type="entry name" value="Peptidase_S9"/>
    <property type="match status" value="1"/>
</dbReference>
<feature type="domain" description="Peptidase S9A N-terminal" evidence="9">
    <location>
        <begin position="33"/>
        <end position="438"/>
    </location>
</feature>
<comment type="similarity">
    <text evidence="2">Belongs to the peptidase S9A family.</text>
</comment>
<dbReference type="Gene3D" id="3.40.50.1820">
    <property type="entry name" value="alpha/beta hydrolase"/>
    <property type="match status" value="1"/>
</dbReference>
<keyword evidence="6" id="KW-0720">Serine protease</keyword>
<geneLocation type="plasmid" evidence="10 11">
    <name>unnamed1</name>
</geneLocation>
<dbReference type="InterPro" id="IPR029058">
    <property type="entry name" value="AB_hydrolase_fold"/>
</dbReference>
<dbReference type="PANTHER" id="PTHR42881:SF2">
    <property type="entry name" value="PROLYL ENDOPEPTIDASE"/>
    <property type="match status" value="1"/>
</dbReference>
<evidence type="ECO:0000259" key="8">
    <source>
        <dbReference type="Pfam" id="PF00326"/>
    </source>
</evidence>
<feature type="domain" description="Peptidase S9 prolyl oligopeptidase catalytic" evidence="8">
    <location>
        <begin position="500"/>
        <end position="707"/>
    </location>
</feature>
<dbReference type="PRINTS" id="PR00862">
    <property type="entry name" value="PROLIGOPTASE"/>
</dbReference>